<sequence>MRKICWCEEFVRSRLCRDGDFQLGSKVFAQGSSQGLPLLDYIIDDLFQTCFSSLLWILYFRNRIHPTGIVVFDFQQRVGYSLVDLITTIRMKRLVTYHHLHQ</sequence>
<organism evidence="1 2">
    <name type="scientific">Rhododendron simsii</name>
    <name type="common">Sims's rhododendron</name>
    <dbReference type="NCBI Taxonomy" id="118357"/>
    <lineage>
        <taxon>Eukaryota</taxon>
        <taxon>Viridiplantae</taxon>
        <taxon>Streptophyta</taxon>
        <taxon>Embryophyta</taxon>
        <taxon>Tracheophyta</taxon>
        <taxon>Spermatophyta</taxon>
        <taxon>Magnoliopsida</taxon>
        <taxon>eudicotyledons</taxon>
        <taxon>Gunneridae</taxon>
        <taxon>Pentapetalae</taxon>
        <taxon>asterids</taxon>
        <taxon>Ericales</taxon>
        <taxon>Ericaceae</taxon>
        <taxon>Ericoideae</taxon>
        <taxon>Rhodoreae</taxon>
        <taxon>Rhododendron</taxon>
    </lineage>
</organism>
<protein>
    <submittedName>
        <fullName evidence="1">Uncharacterized protein</fullName>
    </submittedName>
</protein>
<name>A0A834LRS8_RHOSS</name>
<evidence type="ECO:0000313" key="1">
    <source>
        <dbReference type="EMBL" id="KAF7145318.1"/>
    </source>
</evidence>
<gene>
    <name evidence="1" type="ORF">RHSIM_Rhsim04G0225900</name>
</gene>
<reference evidence="1" key="1">
    <citation type="submission" date="2019-11" db="EMBL/GenBank/DDBJ databases">
        <authorList>
            <person name="Liu Y."/>
            <person name="Hou J."/>
            <person name="Li T.-Q."/>
            <person name="Guan C.-H."/>
            <person name="Wu X."/>
            <person name="Wu H.-Z."/>
            <person name="Ling F."/>
            <person name="Zhang R."/>
            <person name="Shi X.-G."/>
            <person name="Ren J.-P."/>
            <person name="Chen E.-F."/>
            <person name="Sun J.-M."/>
        </authorList>
    </citation>
    <scope>NUCLEOTIDE SEQUENCE</scope>
    <source>
        <strain evidence="1">Adult_tree_wgs_1</strain>
        <tissue evidence="1">Leaves</tissue>
    </source>
</reference>
<comment type="caution">
    <text evidence="1">The sequence shown here is derived from an EMBL/GenBank/DDBJ whole genome shotgun (WGS) entry which is preliminary data.</text>
</comment>
<evidence type="ECO:0000313" key="2">
    <source>
        <dbReference type="Proteomes" id="UP000626092"/>
    </source>
</evidence>
<dbReference type="Proteomes" id="UP000626092">
    <property type="component" value="Unassembled WGS sequence"/>
</dbReference>
<proteinExistence type="predicted"/>
<dbReference type="AlphaFoldDB" id="A0A834LRS8"/>
<dbReference type="EMBL" id="WJXA01000004">
    <property type="protein sequence ID" value="KAF7145318.1"/>
    <property type="molecule type" value="Genomic_DNA"/>
</dbReference>
<keyword evidence="2" id="KW-1185">Reference proteome</keyword>
<accession>A0A834LRS8</accession>